<evidence type="ECO:0000313" key="1">
    <source>
        <dbReference type="EMBL" id="MBY6367643.1"/>
    </source>
</evidence>
<dbReference type="Proteomes" id="UP000825228">
    <property type="component" value="Unassembled WGS sequence"/>
</dbReference>
<accession>A0ABS7P5I5</accession>
<organism evidence="1 2">
    <name type="scientific">Rhodococcoides corynebacterioides</name>
    <dbReference type="NCBI Taxonomy" id="53972"/>
    <lineage>
        <taxon>Bacteria</taxon>
        <taxon>Bacillati</taxon>
        <taxon>Actinomycetota</taxon>
        <taxon>Actinomycetes</taxon>
        <taxon>Mycobacteriales</taxon>
        <taxon>Nocardiaceae</taxon>
        <taxon>Rhodococcoides</taxon>
    </lineage>
</organism>
<dbReference type="EMBL" id="JABUBU010000012">
    <property type="protein sequence ID" value="MBY6367643.1"/>
    <property type="molecule type" value="Genomic_DNA"/>
</dbReference>
<dbReference type="InterPro" id="IPR029058">
    <property type="entry name" value="AB_hydrolase_fold"/>
</dbReference>
<reference evidence="1 2" key="1">
    <citation type="submission" date="2020-06" db="EMBL/GenBank/DDBJ databases">
        <title>Taxonomy, biology and ecology of Rhodococcus bacteria occurring in California pistachio and other woody hosts as revealed by genome sequence analyses.</title>
        <authorList>
            <person name="Gai Y."/>
            <person name="Riely B."/>
        </authorList>
    </citation>
    <scope>NUCLEOTIDE SEQUENCE [LARGE SCALE GENOMIC DNA]</scope>
    <source>
        <strain evidence="1 2">BP-281</strain>
    </source>
</reference>
<name>A0ABS7P5I5_9NOCA</name>
<comment type="caution">
    <text evidence="1">The sequence shown here is derived from an EMBL/GenBank/DDBJ whole genome shotgun (WGS) entry which is preliminary data.</text>
</comment>
<dbReference type="SUPFAM" id="SSF53474">
    <property type="entry name" value="alpha/beta-Hydrolases"/>
    <property type="match status" value="1"/>
</dbReference>
<evidence type="ECO:0000313" key="2">
    <source>
        <dbReference type="Proteomes" id="UP000825228"/>
    </source>
</evidence>
<dbReference type="Gene3D" id="3.40.50.1820">
    <property type="entry name" value="alpha/beta hydrolase"/>
    <property type="match status" value="1"/>
</dbReference>
<protein>
    <submittedName>
        <fullName evidence="1">Uncharacterized protein</fullName>
    </submittedName>
</protein>
<sequence>MRRRRLVTVLAALGAVVVIAVAVVVVVIVTRTGETRRDDDTFQASLADFYATPDEPLFVVQSLADQIVLPNTTALLAENACSAAEPALTMAWLGQVSHQDTAMTGGLLAVDWLADRLAGVPAGSTCDDPLPVEPASAGS</sequence>
<proteinExistence type="predicted"/>
<dbReference type="Pfam" id="PF03583">
    <property type="entry name" value="LIP"/>
    <property type="match status" value="1"/>
</dbReference>
<dbReference type="InterPro" id="IPR005152">
    <property type="entry name" value="Lipase_secreted"/>
</dbReference>
<gene>
    <name evidence="1" type="ORF">HQ603_12840</name>
</gene>
<dbReference type="RefSeq" id="WP_222684914.1">
    <property type="nucleotide sequence ID" value="NZ_JABUBT010000014.1"/>
</dbReference>
<keyword evidence="2" id="KW-1185">Reference proteome</keyword>